<accession>A0AAV4W823</accession>
<sequence length="147" mass="16693">MSFLARHGPALRPSEHFWFRGHCLDKIFPLQNGSDSACFGLTTEIWTCGKRYSWTSKWREKKNTHIYISSFPRPTRRKSIWFRDVCGNSDLKSAQKCLFGKTGASTLGHQPISGSVDTDWIKYFPSKGFDNACFGMGTEIPCDGEDI</sequence>
<dbReference type="EMBL" id="BPLR01015750">
    <property type="protein sequence ID" value="GIY78373.1"/>
    <property type="molecule type" value="Genomic_DNA"/>
</dbReference>
<comment type="caution">
    <text evidence="1">The sequence shown here is derived from an EMBL/GenBank/DDBJ whole genome shotgun (WGS) entry which is preliminary data.</text>
</comment>
<proteinExistence type="predicted"/>
<gene>
    <name evidence="1" type="ORF">CEXT_386491</name>
</gene>
<evidence type="ECO:0000313" key="1">
    <source>
        <dbReference type="EMBL" id="GIY78373.1"/>
    </source>
</evidence>
<evidence type="ECO:0000313" key="2">
    <source>
        <dbReference type="Proteomes" id="UP001054945"/>
    </source>
</evidence>
<dbReference type="Proteomes" id="UP001054945">
    <property type="component" value="Unassembled WGS sequence"/>
</dbReference>
<protein>
    <submittedName>
        <fullName evidence="1">Uncharacterized protein</fullName>
    </submittedName>
</protein>
<keyword evidence="2" id="KW-1185">Reference proteome</keyword>
<name>A0AAV4W823_CAEEX</name>
<dbReference type="AlphaFoldDB" id="A0AAV4W823"/>
<organism evidence="1 2">
    <name type="scientific">Caerostris extrusa</name>
    <name type="common">Bark spider</name>
    <name type="synonym">Caerostris bankana</name>
    <dbReference type="NCBI Taxonomy" id="172846"/>
    <lineage>
        <taxon>Eukaryota</taxon>
        <taxon>Metazoa</taxon>
        <taxon>Ecdysozoa</taxon>
        <taxon>Arthropoda</taxon>
        <taxon>Chelicerata</taxon>
        <taxon>Arachnida</taxon>
        <taxon>Araneae</taxon>
        <taxon>Araneomorphae</taxon>
        <taxon>Entelegynae</taxon>
        <taxon>Araneoidea</taxon>
        <taxon>Araneidae</taxon>
        <taxon>Caerostris</taxon>
    </lineage>
</organism>
<reference evidence="1 2" key="1">
    <citation type="submission" date="2021-06" db="EMBL/GenBank/DDBJ databases">
        <title>Caerostris extrusa draft genome.</title>
        <authorList>
            <person name="Kono N."/>
            <person name="Arakawa K."/>
        </authorList>
    </citation>
    <scope>NUCLEOTIDE SEQUENCE [LARGE SCALE GENOMIC DNA]</scope>
</reference>